<accession>J7L7Y9</accession>
<dbReference type="STRING" id="1205910.B005_2910"/>
<sequence>MPRSPLPGYRRTVGPRTSGQVGMPRNAPSAPHDNTVLRPSRTLRIG</sequence>
<reference evidence="2 3" key="1">
    <citation type="journal article" date="2012" name="J. Bacteriol.">
        <title>Whole-Genome Sequence of Nocardiopsis alba Strain ATCC BAA-2165, Associated with Honeybees.</title>
        <authorList>
            <person name="Qiao J."/>
            <person name="Chen L."/>
            <person name="Li Y."/>
            <person name="Wang J."/>
            <person name="Zhang W."/>
            <person name="Chen S."/>
        </authorList>
    </citation>
    <scope>NUCLEOTIDE SEQUENCE [LARGE SCALE GENOMIC DNA]</scope>
    <source>
        <strain evidence="3">ATCC BAA-2165 / BE74</strain>
    </source>
</reference>
<protein>
    <submittedName>
        <fullName evidence="2">Uncharacterized protein</fullName>
    </submittedName>
</protein>
<dbReference type="KEGG" id="nal:B005_2910"/>
<dbReference type="AlphaFoldDB" id="J7L7Y9"/>
<proteinExistence type="predicted"/>
<gene>
    <name evidence="2" type="ordered locus">B005_2910</name>
</gene>
<evidence type="ECO:0000313" key="3">
    <source>
        <dbReference type="Proteomes" id="UP000003779"/>
    </source>
</evidence>
<dbReference type="EMBL" id="CP003788">
    <property type="protein sequence ID" value="AFR08816.1"/>
    <property type="molecule type" value="Genomic_DNA"/>
</dbReference>
<organism evidence="2 3">
    <name type="scientific">Nocardiopsis alba (strain ATCC BAA-2165 / BE74)</name>
    <dbReference type="NCBI Taxonomy" id="1205910"/>
    <lineage>
        <taxon>Bacteria</taxon>
        <taxon>Bacillati</taxon>
        <taxon>Actinomycetota</taxon>
        <taxon>Actinomycetes</taxon>
        <taxon>Streptosporangiales</taxon>
        <taxon>Nocardiopsidaceae</taxon>
        <taxon>Nocardiopsis</taxon>
    </lineage>
</organism>
<name>J7L7Y9_NOCAA</name>
<dbReference type="HOGENOM" id="CLU_3186415_0_0_11"/>
<dbReference type="Proteomes" id="UP000003779">
    <property type="component" value="Chromosome"/>
</dbReference>
<evidence type="ECO:0000313" key="2">
    <source>
        <dbReference type="EMBL" id="AFR08816.1"/>
    </source>
</evidence>
<evidence type="ECO:0000256" key="1">
    <source>
        <dbReference type="SAM" id="MobiDB-lite"/>
    </source>
</evidence>
<feature type="region of interest" description="Disordered" evidence="1">
    <location>
        <begin position="1"/>
        <end position="46"/>
    </location>
</feature>
<reference evidence="3" key="2">
    <citation type="submission" date="2012-08" db="EMBL/GenBank/DDBJ databases">
        <title>Whole-genome sequence of Nocardiopsis alba strain ATCC BAA-2165 associated with honeybees.</title>
        <authorList>
            <person name="Qiao J."/>
            <person name="Chen L."/>
            <person name="Li Y."/>
            <person name="Wang J."/>
            <person name="Zhang W."/>
            <person name="Chen S."/>
        </authorList>
    </citation>
    <scope>NUCLEOTIDE SEQUENCE [LARGE SCALE GENOMIC DNA]</scope>
    <source>
        <strain evidence="3">ATCC BAA-2165 / BE74</strain>
    </source>
</reference>